<dbReference type="PROSITE" id="PS50002">
    <property type="entry name" value="SH3"/>
    <property type="match status" value="1"/>
</dbReference>
<keyword evidence="1 2" id="KW-0728">SH3 domain</keyword>
<evidence type="ECO:0000259" key="5">
    <source>
        <dbReference type="PROSITE" id="PS50002"/>
    </source>
</evidence>
<name>A0A1Y2I051_9FUNG</name>
<feature type="compositionally biased region" description="Polar residues" evidence="3">
    <location>
        <begin position="388"/>
        <end position="399"/>
    </location>
</feature>
<reference evidence="6 7" key="1">
    <citation type="submission" date="2016-07" db="EMBL/GenBank/DDBJ databases">
        <title>Pervasive Adenine N6-methylation of Active Genes in Fungi.</title>
        <authorList>
            <consortium name="DOE Joint Genome Institute"/>
            <person name="Mondo S.J."/>
            <person name="Dannebaum R.O."/>
            <person name="Kuo R.C."/>
            <person name="Labutti K."/>
            <person name="Haridas S."/>
            <person name="Kuo A."/>
            <person name="Salamov A."/>
            <person name="Ahrendt S.R."/>
            <person name="Lipzen A."/>
            <person name="Sullivan W."/>
            <person name="Andreopoulos W.B."/>
            <person name="Clum A."/>
            <person name="Lindquist E."/>
            <person name="Daum C."/>
            <person name="Ramamoorthy G.K."/>
            <person name="Gryganskyi A."/>
            <person name="Culley D."/>
            <person name="Magnuson J.K."/>
            <person name="James T.Y."/>
            <person name="O'Malley M.A."/>
            <person name="Stajich J.E."/>
            <person name="Spatafora J.W."/>
            <person name="Visel A."/>
            <person name="Grigoriev I.V."/>
        </authorList>
    </citation>
    <scope>NUCLEOTIDE SEQUENCE [LARGE SCALE GENOMIC DNA]</scope>
    <source>
        <strain evidence="6 7">PL171</strain>
    </source>
</reference>
<organism evidence="6 7">
    <name type="scientific">Catenaria anguillulae PL171</name>
    <dbReference type="NCBI Taxonomy" id="765915"/>
    <lineage>
        <taxon>Eukaryota</taxon>
        <taxon>Fungi</taxon>
        <taxon>Fungi incertae sedis</taxon>
        <taxon>Blastocladiomycota</taxon>
        <taxon>Blastocladiomycetes</taxon>
        <taxon>Blastocladiales</taxon>
        <taxon>Catenariaceae</taxon>
        <taxon>Catenaria</taxon>
    </lineage>
</organism>
<dbReference type="AlphaFoldDB" id="A0A1Y2I051"/>
<feature type="region of interest" description="Disordered" evidence="3">
    <location>
        <begin position="455"/>
        <end position="477"/>
    </location>
</feature>
<keyword evidence="4" id="KW-1133">Transmembrane helix</keyword>
<gene>
    <name evidence="6" type="ORF">BCR44DRAFT_1424661</name>
</gene>
<feature type="domain" description="SH3" evidence="5">
    <location>
        <begin position="538"/>
        <end position="599"/>
    </location>
</feature>
<evidence type="ECO:0000313" key="6">
    <source>
        <dbReference type="EMBL" id="ORZ40226.1"/>
    </source>
</evidence>
<evidence type="ECO:0000256" key="4">
    <source>
        <dbReference type="SAM" id="Phobius"/>
    </source>
</evidence>
<dbReference type="OrthoDB" id="5340910at2759"/>
<evidence type="ECO:0000256" key="1">
    <source>
        <dbReference type="ARBA" id="ARBA00022443"/>
    </source>
</evidence>
<keyword evidence="7" id="KW-1185">Reference proteome</keyword>
<keyword evidence="4" id="KW-0472">Membrane</keyword>
<protein>
    <recommendedName>
        <fullName evidence="5">SH3 domain-containing protein</fullName>
    </recommendedName>
</protein>
<proteinExistence type="predicted"/>
<dbReference type="STRING" id="765915.A0A1Y2I051"/>
<feature type="region of interest" description="Disordered" evidence="3">
    <location>
        <begin position="510"/>
        <end position="536"/>
    </location>
</feature>
<accession>A0A1Y2I051</accession>
<sequence>MLEPSLSVPRQPFRAPALIAFAVVVAVVASASGCFPMSDTAFCPLFRGSKLQPVASSSGTLFNSPATFDSFAVQTIAPSTFRQYIYDEFGCVPQKSTLASLKSTGIQFFISYQCANFASASTDCYDPKIMNAIAAGRPAPAGTPPWALCKSSCDSYVNSLESLLTSNAGVCVGRTDSEVKNKIKSLRDNCANNPFFNQTIGCVDASINERATCGKSSLDEICTTCSSFSTTSTCKSFISRSSDSTDTPSTLIIIIIITVGVICLGCLVGGGWWFMNVRSTRRKESFSISSFGGGAMSVVAPQVQQPKPSRHAVPRSPISPTLQSPGPFSPFGDTFPSSESRLLAPPSLRAATGPAQGSNNNLNSNSFGTKATRPTLAPPSPSAGALGTSYQSSTGSSPHYASPLRPNDSPLYTAAAANTDNVYRDATISPMRNFHHAMPLPPIEDPVVDNARGHYHDDPTVLTSTRRSTKYDTQRRRTNVTCAPTEIDVAVPRRQSSALGINSQAYGSLRNVRDRHSPSPPPAAPPSVPVPDVDPDPEGPRYYVVIRVYSPQASDELELQPGDVLLVQHLYSDGWGYAMNTTSDSTGMFPLVCAVPVADDSSRTAARSPGRERHKGSSGRR</sequence>
<dbReference type="InterPro" id="IPR001452">
    <property type="entry name" value="SH3_domain"/>
</dbReference>
<dbReference type="Proteomes" id="UP000193411">
    <property type="component" value="Unassembled WGS sequence"/>
</dbReference>
<evidence type="ECO:0000313" key="7">
    <source>
        <dbReference type="Proteomes" id="UP000193411"/>
    </source>
</evidence>
<dbReference type="SMART" id="SM00326">
    <property type="entry name" value="SH3"/>
    <property type="match status" value="1"/>
</dbReference>
<evidence type="ECO:0000256" key="2">
    <source>
        <dbReference type="PROSITE-ProRule" id="PRU00192"/>
    </source>
</evidence>
<dbReference type="InterPro" id="IPR036028">
    <property type="entry name" value="SH3-like_dom_sf"/>
</dbReference>
<feature type="region of interest" description="Disordered" evidence="3">
    <location>
        <begin position="302"/>
        <end position="407"/>
    </location>
</feature>
<feature type="compositionally biased region" description="Basic residues" evidence="3">
    <location>
        <begin position="612"/>
        <end position="621"/>
    </location>
</feature>
<dbReference type="SUPFAM" id="SSF50044">
    <property type="entry name" value="SH3-domain"/>
    <property type="match status" value="1"/>
</dbReference>
<feature type="region of interest" description="Disordered" evidence="3">
    <location>
        <begin position="599"/>
        <end position="621"/>
    </location>
</feature>
<dbReference type="EMBL" id="MCFL01000003">
    <property type="protein sequence ID" value="ORZ40226.1"/>
    <property type="molecule type" value="Genomic_DNA"/>
</dbReference>
<keyword evidence="4" id="KW-0812">Transmembrane</keyword>
<comment type="caution">
    <text evidence="6">The sequence shown here is derived from an EMBL/GenBank/DDBJ whole genome shotgun (WGS) entry which is preliminary data.</text>
</comment>
<feature type="compositionally biased region" description="Pro residues" evidence="3">
    <location>
        <begin position="518"/>
        <end position="529"/>
    </location>
</feature>
<dbReference type="Gene3D" id="2.30.30.40">
    <property type="entry name" value="SH3 Domains"/>
    <property type="match status" value="1"/>
</dbReference>
<evidence type="ECO:0000256" key="3">
    <source>
        <dbReference type="SAM" id="MobiDB-lite"/>
    </source>
</evidence>
<feature type="transmembrane region" description="Helical" evidence="4">
    <location>
        <begin position="251"/>
        <end position="275"/>
    </location>
</feature>